<protein>
    <submittedName>
        <fullName evidence="1">Uncharacterized protein</fullName>
    </submittedName>
</protein>
<sequence length="72" mass="8031">MHITRDRSKKLLTINQSSFLEQILSETQMSDCRPVSTPMVPGISLTKASAPLTQAEVQQFAHMPYSRVVGEL</sequence>
<feature type="non-terminal residue" evidence="1">
    <location>
        <position position="72"/>
    </location>
</feature>
<reference evidence="2" key="2">
    <citation type="submission" date="2015-01" db="EMBL/GenBank/DDBJ databases">
        <title>Evolutionary Origins and Diversification of the Mycorrhizal Mutualists.</title>
        <authorList>
            <consortium name="DOE Joint Genome Institute"/>
            <consortium name="Mycorrhizal Genomics Consortium"/>
            <person name="Kohler A."/>
            <person name="Kuo A."/>
            <person name="Nagy L.G."/>
            <person name="Floudas D."/>
            <person name="Copeland A."/>
            <person name="Barry K.W."/>
            <person name="Cichocki N."/>
            <person name="Veneault-Fourrey C."/>
            <person name="LaButti K."/>
            <person name="Lindquist E.A."/>
            <person name="Lipzen A."/>
            <person name="Lundell T."/>
            <person name="Morin E."/>
            <person name="Murat C."/>
            <person name="Riley R."/>
            <person name="Ohm R."/>
            <person name="Sun H."/>
            <person name="Tunlid A."/>
            <person name="Henrissat B."/>
            <person name="Grigoriev I.V."/>
            <person name="Hibbett D.S."/>
            <person name="Martin F."/>
        </authorList>
    </citation>
    <scope>NUCLEOTIDE SEQUENCE [LARGE SCALE GENOMIC DNA]</scope>
    <source>
        <strain evidence="2">UH-Slu-Lm8-n1</strain>
    </source>
</reference>
<evidence type="ECO:0000313" key="2">
    <source>
        <dbReference type="Proteomes" id="UP000054485"/>
    </source>
</evidence>
<dbReference type="Proteomes" id="UP000054485">
    <property type="component" value="Unassembled WGS sequence"/>
</dbReference>
<dbReference type="STRING" id="930992.A0A0D0A302"/>
<dbReference type="HOGENOM" id="CLU_2729371_0_0_1"/>
<accession>A0A0D0A302</accession>
<gene>
    <name evidence="1" type="ORF">CY34DRAFT_101214</name>
</gene>
<keyword evidence="2" id="KW-1185">Reference proteome</keyword>
<dbReference type="AlphaFoldDB" id="A0A0D0A302"/>
<proteinExistence type="predicted"/>
<organism evidence="1 2">
    <name type="scientific">Suillus luteus UH-Slu-Lm8-n1</name>
    <dbReference type="NCBI Taxonomy" id="930992"/>
    <lineage>
        <taxon>Eukaryota</taxon>
        <taxon>Fungi</taxon>
        <taxon>Dikarya</taxon>
        <taxon>Basidiomycota</taxon>
        <taxon>Agaricomycotina</taxon>
        <taxon>Agaricomycetes</taxon>
        <taxon>Agaricomycetidae</taxon>
        <taxon>Boletales</taxon>
        <taxon>Suillineae</taxon>
        <taxon>Suillaceae</taxon>
        <taxon>Suillus</taxon>
    </lineage>
</organism>
<dbReference type="EMBL" id="KN836193">
    <property type="protein sequence ID" value="KIK32554.1"/>
    <property type="molecule type" value="Genomic_DNA"/>
</dbReference>
<name>A0A0D0A302_9AGAM</name>
<reference evidence="1 2" key="1">
    <citation type="submission" date="2014-04" db="EMBL/GenBank/DDBJ databases">
        <authorList>
            <consortium name="DOE Joint Genome Institute"/>
            <person name="Kuo A."/>
            <person name="Ruytinx J."/>
            <person name="Rineau F."/>
            <person name="Colpaert J."/>
            <person name="Kohler A."/>
            <person name="Nagy L.G."/>
            <person name="Floudas D."/>
            <person name="Copeland A."/>
            <person name="Barry K.W."/>
            <person name="Cichocki N."/>
            <person name="Veneault-Fourrey C."/>
            <person name="LaButti K."/>
            <person name="Lindquist E.A."/>
            <person name="Lipzen A."/>
            <person name="Lundell T."/>
            <person name="Morin E."/>
            <person name="Murat C."/>
            <person name="Sun H."/>
            <person name="Tunlid A."/>
            <person name="Henrissat B."/>
            <person name="Grigoriev I.V."/>
            <person name="Hibbett D.S."/>
            <person name="Martin F."/>
            <person name="Nordberg H.P."/>
            <person name="Cantor M.N."/>
            <person name="Hua S.X."/>
        </authorList>
    </citation>
    <scope>NUCLEOTIDE SEQUENCE [LARGE SCALE GENOMIC DNA]</scope>
    <source>
        <strain evidence="1 2">UH-Slu-Lm8-n1</strain>
    </source>
</reference>
<evidence type="ECO:0000313" key="1">
    <source>
        <dbReference type="EMBL" id="KIK32554.1"/>
    </source>
</evidence>
<dbReference type="InParanoid" id="A0A0D0A302"/>
<dbReference type="OrthoDB" id="3344688at2759"/>